<dbReference type="Proteomes" id="UP000182680">
    <property type="component" value="Unassembled WGS sequence"/>
</dbReference>
<organism evidence="1 2">
    <name type="scientific">Desulfovibrio desulfuricans</name>
    <dbReference type="NCBI Taxonomy" id="876"/>
    <lineage>
        <taxon>Bacteria</taxon>
        <taxon>Pseudomonadati</taxon>
        <taxon>Thermodesulfobacteriota</taxon>
        <taxon>Desulfovibrionia</taxon>
        <taxon>Desulfovibrionales</taxon>
        <taxon>Desulfovibrionaceae</taxon>
        <taxon>Desulfovibrio</taxon>
    </lineage>
</organism>
<evidence type="ECO:0000313" key="2">
    <source>
        <dbReference type="Proteomes" id="UP000182680"/>
    </source>
</evidence>
<gene>
    <name evidence="1" type="ORF">SAMN02910291_01596</name>
</gene>
<dbReference type="InterPro" id="IPR015946">
    <property type="entry name" value="KH_dom-like_a/b"/>
</dbReference>
<sequence>MAKINVEWKGNMVFEGKDSDGHSLVMDASAIYGGSNQGVRPMEMLLISLAGCTGIEVGHAMNKMRLEYTSFTITADAVRREEIPQIFTEINVEYTVEGTGISLERFVRAFELGAVKYCSVANMLKASSKINYSFVLNGQRYNYPLQDGEAAPQ</sequence>
<accession>A0AA94L2D5</accession>
<dbReference type="Pfam" id="PF02566">
    <property type="entry name" value="OsmC"/>
    <property type="match status" value="1"/>
</dbReference>
<name>A0AA94L2D5_DESDE</name>
<dbReference type="RefSeq" id="WP_072311882.1">
    <property type="nucleotide sequence ID" value="NZ_FPIW01000026.1"/>
</dbReference>
<dbReference type="EMBL" id="FPIW01000026">
    <property type="protein sequence ID" value="SFW50690.1"/>
    <property type="molecule type" value="Genomic_DNA"/>
</dbReference>
<dbReference type="Gene3D" id="3.30.300.20">
    <property type="match status" value="1"/>
</dbReference>
<dbReference type="PANTHER" id="PTHR34352:SF1">
    <property type="entry name" value="PROTEIN YHFA"/>
    <property type="match status" value="1"/>
</dbReference>
<evidence type="ECO:0000313" key="1">
    <source>
        <dbReference type="EMBL" id="SFW50690.1"/>
    </source>
</evidence>
<dbReference type="InterPro" id="IPR036102">
    <property type="entry name" value="OsmC/Ohrsf"/>
</dbReference>
<reference evidence="2" key="1">
    <citation type="submission" date="2016-11" db="EMBL/GenBank/DDBJ databases">
        <authorList>
            <person name="Jaros S."/>
            <person name="Januszkiewicz K."/>
            <person name="Wedrychowicz H."/>
        </authorList>
    </citation>
    <scope>NUCLEOTIDE SEQUENCE [LARGE SCALE GENOMIC DNA]</scope>
    <source>
        <strain evidence="2">DSM 7057</strain>
    </source>
</reference>
<comment type="caution">
    <text evidence="1">The sequence shown here is derived from an EMBL/GenBank/DDBJ whole genome shotgun (WGS) entry which is preliminary data.</text>
</comment>
<proteinExistence type="predicted"/>
<dbReference type="InterPro" id="IPR003718">
    <property type="entry name" value="OsmC/Ohr_fam"/>
</dbReference>
<dbReference type="AlphaFoldDB" id="A0AA94L2D5"/>
<dbReference type="SUPFAM" id="SSF82784">
    <property type="entry name" value="OsmC-like"/>
    <property type="match status" value="1"/>
</dbReference>
<protein>
    <submittedName>
        <fullName evidence="1">Redox protein</fullName>
    </submittedName>
</protein>
<dbReference type="PANTHER" id="PTHR34352">
    <property type="entry name" value="PROTEIN YHFA"/>
    <property type="match status" value="1"/>
</dbReference>